<name>A0A1I9YUQ8_9BURK</name>
<accession>A0A1I9YUQ8</accession>
<evidence type="ECO:0000313" key="1">
    <source>
        <dbReference type="EMBL" id="APA89952.1"/>
    </source>
</evidence>
<proteinExistence type="predicted"/>
<dbReference type="AlphaFoldDB" id="A0A1I9YUQ8"/>
<sequence>MGGIRDGRNAKFDPSICKHHDQFRTAPQIEMREQMTDVFPYGDVLEPHFQRDDLGWKPAYQPRQGFELSRSQSQFRCSADFRVASRMGVPRCIRGGFVCAQGTPERRDA</sequence>
<organism evidence="1">
    <name type="scientific">Paraburkholderia sprentiae WSM5005</name>
    <dbReference type="NCBI Taxonomy" id="754502"/>
    <lineage>
        <taxon>Bacteria</taxon>
        <taxon>Pseudomonadati</taxon>
        <taxon>Pseudomonadota</taxon>
        <taxon>Betaproteobacteria</taxon>
        <taxon>Burkholderiales</taxon>
        <taxon>Burkholderiaceae</taxon>
        <taxon>Paraburkholderia</taxon>
    </lineage>
</organism>
<gene>
    <name evidence="1" type="ORF">BJG93_31475</name>
</gene>
<protein>
    <submittedName>
        <fullName evidence="1">Uncharacterized protein</fullName>
    </submittedName>
</protein>
<dbReference type="EMBL" id="CP017563">
    <property type="protein sequence ID" value="APA89952.1"/>
    <property type="molecule type" value="Genomic_DNA"/>
</dbReference>
<reference evidence="1" key="1">
    <citation type="submission" date="2016-09" db="EMBL/GenBank/DDBJ databases">
        <title>The Complete Genome of Burkholderia sprentiae wsm5005.</title>
        <authorList>
            <person name="De Meyer S."/>
            <person name="Wang P."/>
            <person name="Terpolilli J."/>
        </authorList>
    </citation>
    <scope>NUCLEOTIDE SEQUENCE [LARGE SCALE GENOMIC DNA]</scope>
    <source>
        <strain evidence="1">WSM5005</strain>
        <plasmid evidence="1">pl1WSM5005</plasmid>
    </source>
</reference>
<geneLocation type="plasmid" evidence="1">
    <name>pl1WSM5005</name>
</geneLocation>
<keyword evidence="1" id="KW-0614">Plasmid</keyword>